<feature type="transmembrane region" description="Helical" evidence="6">
    <location>
        <begin position="12"/>
        <end position="29"/>
    </location>
</feature>
<evidence type="ECO:0000256" key="1">
    <source>
        <dbReference type="ARBA" id="ARBA00004651"/>
    </source>
</evidence>
<dbReference type="PANTHER" id="PTHR30250:SF26">
    <property type="entry name" value="PSMA PROTEIN"/>
    <property type="match status" value="1"/>
</dbReference>
<comment type="caution">
    <text evidence="7">The sequence shown here is derived from an EMBL/GenBank/DDBJ whole genome shotgun (WGS) entry which is preliminary data.</text>
</comment>
<evidence type="ECO:0000256" key="4">
    <source>
        <dbReference type="ARBA" id="ARBA00022989"/>
    </source>
</evidence>
<feature type="transmembrane region" description="Helical" evidence="6">
    <location>
        <begin position="157"/>
        <end position="181"/>
    </location>
</feature>
<evidence type="ECO:0000256" key="6">
    <source>
        <dbReference type="SAM" id="Phobius"/>
    </source>
</evidence>
<keyword evidence="4 6" id="KW-1133">Transmembrane helix</keyword>
<dbReference type="Proteomes" id="UP000324575">
    <property type="component" value="Unassembled WGS sequence"/>
</dbReference>
<feature type="transmembrane region" description="Helical" evidence="6">
    <location>
        <begin position="122"/>
        <end position="145"/>
    </location>
</feature>
<evidence type="ECO:0000256" key="5">
    <source>
        <dbReference type="ARBA" id="ARBA00023136"/>
    </source>
</evidence>
<evidence type="ECO:0000256" key="3">
    <source>
        <dbReference type="ARBA" id="ARBA00022692"/>
    </source>
</evidence>
<sequence length="505" mass="57605">MTNNKRIAKNTILLYIRLLMTMVINLYTSRIVLNVLGIEDFGIYNVVGGVVMMLGFFNSSLLTATQRFLNYEIGQGNTKRLSDIFATSLIGNYMIGAIIIVLSETLGLWCVYHYLVIPVERFPAALWVFHFSIITFVISIISSSYHAAIIAHERMNIYAYLSIIDVLFKLVIAFSLTWMAFDKLQLYAVLLCLSAILIQLMYMVYCRRVFVECRFKYIWDKELLKKMFGFSGWMVAGTLTNTLTSQGVNMAINIFFNPVYNAARAISQQVCTAVNNFAFNFMLAVRPQIVKSYSGGEETYMYKLVFISSKMSFYLLFVLSLPILLRTEYLLNLWLKLVPEYAVLFTQLAIIEILITSSYSPIAAVSQASGKIKYYQLIISAGFLCIFIFTILLYHLGFPAYITYIVAITLAIAGLFARLLELKHTLRFPMKQYISEVTIRLFAVAVVSVIVSFPVAYAMNQSLLHFVYIGLLSVLSITVSFWLLGLNTFEKQFILLKIKQRITQK</sequence>
<feature type="transmembrane region" description="Helical" evidence="6">
    <location>
        <begin position="374"/>
        <end position="395"/>
    </location>
</feature>
<feature type="transmembrane region" description="Helical" evidence="6">
    <location>
        <begin position="465"/>
        <end position="489"/>
    </location>
</feature>
<accession>A0A5M8NZ44</accession>
<feature type="transmembrane region" description="Helical" evidence="6">
    <location>
        <begin position="187"/>
        <end position="206"/>
    </location>
</feature>
<evidence type="ECO:0000313" key="7">
    <source>
        <dbReference type="EMBL" id="KAA6301423.1"/>
    </source>
</evidence>
<keyword evidence="3 6" id="KW-0812">Transmembrane</keyword>
<feature type="transmembrane region" description="Helical" evidence="6">
    <location>
        <begin position="441"/>
        <end position="459"/>
    </location>
</feature>
<feature type="transmembrane region" description="Helical" evidence="6">
    <location>
        <begin position="84"/>
        <end position="102"/>
    </location>
</feature>
<feature type="transmembrane region" description="Helical" evidence="6">
    <location>
        <begin position="401"/>
        <end position="420"/>
    </location>
</feature>
<protein>
    <recommendedName>
        <fullName evidence="9">Polysaccharide biosynthesis protein</fullName>
    </recommendedName>
</protein>
<organism evidence="7 8">
    <name type="scientific">Candidatus Ordinivivax streblomastigis</name>
    <dbReference type="NCBI Taxonomy" id="2540710"/>
    <lineage>
        <taxon>Bacteria</taxon>
        <taxon>Pseudomonadati</taxon>
        <taxon>Bacteroidota</taxon>
        <taxon>Bacteroidia</taxon>
        <taxon>Bacteroidales</taxon>
        <taxon>Candidatus Ordinivivax</taxon>
    </lineage>
</organism>
<proteinExistence type="predicted"/>
<comment type="subcellular location">
    <subcellularLocation>
        <location evidence="1">Cell membrane</location>
        <topology evidence="1">Multi-pass membrane protein</topology>
    </subcellularLocation>
</comment>
<name>A0A5M8NZ44_9BACT</name>
<evidence type="ECO:0000313" key="8">
    <source>
        <dbReference type="Proteomes" id="UP000324575"/>
    </source>
</evidence>
<dbReference type="InterPro" id="IPR050833">
    <property type="entry name" value="Poly_Biosynth_Transport"/>
</dbReference>
<dbReference type="AlphaFoldDB" id="A0A5M8NZ44"/>
<dbReference type="GO" id="GO:0005886">
    <property type="term" value="C:plasma membrane"/>
    <property type="evidence" value="ECO:0007669"/>
    <property type="project" value="UniProtKB-SubCell"/>
</dbReference>
<reference evidence="7 8" key="1">
    <citation type="submission" date="2019-03" db="EMBL/GenBank/DDBJ databases">
        <title>Single cell metagenomics reveals metabolic interactions within the superorganism composed of flagellate Streblomastix strix and complex community of Bacteroidetes bacteria on its surface.</title>
        <authorList>
            <person name="Treitli S.C."/>
            <person name="Kolisko M."/>
            <person name="Husnik F."/>
            <person name="Keeling P."/>
            <person name="Hampl V."/>
        </authorList>
    </citation>
    <scope>NUCLEOTIDE SEQUENCE [LARGE SCALE GENOMIC DNA]</scope>
    <source>
        <strain evidence="7">St1</strain>
    </source>
</reference>
<feature type="transmembrane region" description="Helical" evidence="6">
    <location>
        <begin position="41"/>
        <end position="63"/>
    </location>
</feature>
<evidence type="ECO:0000256" key="2">
    <source>
        <dbReference type="ARBA" id="ARBA00022475"/>
    </source>
</evidence>
<gene>
    <name evidence="7" type="ORF">EZS26_002410</name>
</gene>
<keyword evidence="2" id="KW-1003">Cell membrane</keyword>
<evidence type="ECO:0008006" key="9">
    <source>
        <dbReference type="Google" id="ProtNLM"/>
    </source>
</evidence>
<keyword evidence="5 6" id="KW-0472">Membrane</keyword>
<feature type="transmembrane region" description="Helical" evidence="6">
    <location>
        <begin position="341"/>
        <end position="362"/>
    </location>
</feature>
<feature type="transmembrane region" description="Helical" evidence="6">
    <location>
        <begin position="313"/>
        <end position="335"/>
    </location>
</feature>
<dbReference type="PANTHER" id="PTHR30250">
    <property type="entry name" value="PST FAMILY PREDICTED COLANIC ACID TRANSPORTER"/>
    <property type="match status" value="1"/>
</dbReference>
<dbReference type="EMBL" id="SNRX01000019">
    <property type="protein sequence ID" value="KAA6301423.1"/>
    <property type="molecule type" value="Genomic_DNA"/>
</dbReference>